<dbReference type="AlphaFoldDB" id="A0A8H4JY63"/>
<evidence type="ECO:0000259" key="1">
    <source>
        <dbReference type="Pfam" id="PF06985"/>
    </source>
</evidence>
<dbReference type="OrthoDB" id="5362512at2759"/>
<accession>A0A8H4JY63</accession>
<feature type="domain" description="Heterokaryon incompatibility" evidence="1">
    <location>
        <begin position="172"/>
        <end position="337"/>
    </location>
</feature>
<protein>
    <recommendedName>
        <fullName evidence="1">Heterokaryon incompatibility domain-containing protein</fullName>
    </recommendedName>
</protein>
<organism evidence="2 3">
    <name type="scientific">Fusarium austroafricanum</name>
    <dbReference type="NCBI Taxonomy" id="2364996"/>
    <lineage>
        <taxon>Eukaryota</taxon>
        <taxon>Fungi</taxon>
        <taxon>Dikarya</taxon>
        <taxon>Ascomycota</taxon>
        <taxon>Pezizomycotina</taxon>
        <taxon>Sordariomycetes</taxon>
        <taxon>Hypocreomycetidae</taxon>
        <taxon>Hypocreales</taxon>
        <taxon>Nectriaceae</taxon>
        <taxon>Fusarium</taxon>
        <taxon>Fusarium concolor species complex</taxon>
    </lineage>
</organism>
<reference evidence="2" key="1">
    <citation type="submission" date="2020-01" db="EMBL/GenBank/DDBJ databases">
        <title>Identification and distribution of gene clusters putatively required for synthesis of sphingolipid metabolism inhibitors in phylogenetically diverse species of the filamentous fungus Fusarium.</title>
        <authorList>
            <person name="Kim H.-S."/>
            <person name="Busman M."/>
            <person name="Brown D.W."/>
            <person name="Divon H."/>
            <person name="Uhlig S."/>
            <person name="Proctor R.H."/>
        </authorList>
    </citation>
    <scope>NUCLEOTIDE SEQUENCE</scope>
    <source>
        <strain evidence="2">NRRL 53441</strain>
    </source>
</reference>
<sequence length="638" mass="72724">MQIPTITWPDSPQSHSCWFNTLQTTKSRSIEEIHKEGEKGCHRCILVYLTCSRYIGSRCDLDIRVVKQDNGLFWVIGTERSGAGLPPITYQLYNSVGTQRPAWELVKPGRVSSAGRREEYRALLKEWIGSCNSAHQNCKVKNPELPQRVLDIGDDINNHICLHISEHQIAPYVALSHCWGKSPLLQTTTSNIADHMNTISFGNLSKNFQDAVTITRSIGIRYLWIDSLCIVQDDEADWEIESSKMASIYNNAYLVLAASQAARSSDGFLDRKDVDFNNSEQLDPSKSLKIARMNNPDSTMSEIYNRPMSTDPTAGISRHRWKVTSSPLNQRGWVLQENILARRIVHFTESEMIWDCVESLKCECMEIEANESEVTHWSEFNMVRDFKTAALHGERYTETQRITDLHVRWRKLIALYGRLILTKDTDRLPALSGLAKLCQSHGTGEYLADLWGNDLLISLVWHIRTDEPVKKWGGYMAPSWSPFSVGYIERSDGLIEAGYWYCQDETYHERWAEPQAQILEAQCIPAGHDPTGAVKDGSIVLSGPMRKGNPNTLSDPRAWTVWDWVFFDHPSEQVNRSEIIFLLLWTDFDLGYISALCLLPSETIPKAYRRVGIVDDHWGNKELACFFKNTEEGEVKVV</sequence>
<dbReference type="PANTHER" id="PTHR33112:SF16">
    <property type="entry name" value="HETEROKARYON INCOMPATIBILITY DOMAIN-CONTAINING PROTEIN"/>
    <property type="match status" value="1"/>
</dbReference>
<dbReference type="Proteomes" id="UP000605986">
    <property type="component" value="Unassembled WGS sequence"/>
</dbReference>
<dbReference type="PANTHER" id="PTHR33112">
    <property type="entry name" value="DOMAIN PROTEIN, PUTATIVE-RELATED"/>
    <property type="match status" value="1"/>
</dbReference>
<evidence type="ECO:0000313" key="2">
    <source>
        <dbReference type="EMBL" id="KAF4439744.1"/>
    </source>
</evidence>
<dbReference type="EMBL" id="JAADJG010000673">
    <property type="protein sequence ID" value="KAF4439744.1"/>
    <property type="molecule type" value="Genomic_DNA"/>
</dbReference>
<dbReference type="InterPro" id="IPR010730">
    <property type="entry name" value="HET"/>
</dbReference>
<comment type="caution">
    <text evidence="2">The sequence shown here is derived from an EMBL/GenBank/DDBJ whole genome shotgun (WGS) entry which is preliminary data.</text>
</comment>
<keyword evidence="3" id="KW-1185">Reference proteome</keyword>
<name>A0A8H4JY63_9HYPO</name>
<evidence type="ECO:0000313" key="3">
    <source>
        <dbReference type="Proteomes" id="UP000605986"/>
    </source>
</evidence>
<proteinExistence type="predicted"/>
<gene>
    <name evidence="2" type="ORF">F53441_12489</name>
</gene>
<dbReference type="Pfam" id="PF06985">
    <property type="entry name" value="HET"/>
    <property type="match status" value="1"/>
</dbReference>